<evidence type="ECO:0000313" key="2">
    <source>
        <dbReference type="Proteomes" id="UP000314294"/>
    </source>
</evidence>
<accession>A0A4Z2E489</accession>
<gene>
    <name evidence="1" type="ORF">EYF80_066299</name>
</gene>
<evidence type="ECO:0000313" key="1">
    <source>
        <dbReference type="EMBL" id="TNN23578.1"/>
    </source>
</evidence>
<organism evidence="1 2">
    <name type="scientific">Liparis tanakae</name>
    <name type="common">Tanaka's snailfish</name>
    <dbReference type="NCBI Taxonomy" id="230148"/>
    <lineage>
        <taxon>Eukaryota</taxon>
        <taxon>Metazoa</taxon>
        <taxon>Chordata</taxon>
        <taxon>Craniata</taxon>
        <taxon>Vertebrata</taxon>
        <taxon>Euteleostomi</taxon>
        <taxon>Actinopterygii</taxon>
        <taxon>Neopterygii</taxon>
        <taxon>Teleostei</taxon>
        <taxon>Neoteleostei</taxon>
        <taxon>Acanthomorphata</taxon>
        <taxon>Eupercaria</taxon>
        <taxon>Perciformes</taxon>
        <taxon>Cottioidei</taxon>
        <taxon>Cottales</taxon>
        <taxon>Liparidae</taxon>
        <taxon>Liparis</taxon>
    </lineage>
</organism>
<dbReference type="EMBL" id="SRLO01018004">
    <property type="protein sequence ID" value="TNN23578.1"/>
    <property type="molecule type" value="Genomic_DNA"/>
</dbReference>
<sequence>MEMRLRKRRRAAAPPLERHKRSFMQMSSSCTLFQPAGQRRLHLWRLQGYRWSHAHQRLSDMLSNTQVVDEQLFTI</sequence>
<keyword evidence="2" id="KW-1185">Reference proteome</keyword>
<protein>
    <submittedName>
        <fullName evidence="1">Uncharacterized protein</fullName>
    </submittedName>
</protein>
<comment type="caution">
    <text evidence="1">The sequence shown here is derived from an EMBL/GenBank/DDBJ whole genome shotgun (WGS) entry which is preliminary data.</text>
</comment>
<dbReference type="Proteomes" id="UP000314294">
    <property type="component" value="Unassembled WGS sequence"/>
</dbReference>
<reference evidence="1 2" key="1">
    <citation type="submission" date="2019-03" db="EMBL/GenBank/DDBJ databases">
        <title>First draft genome of Liparis tanakae, snailfish: a comprehensive survey of snailfish specific genes.</title>
        <authorList>
            <person name="Kim W."/>
            <person name="Song I."/>
            <person name="Jeong J.-H."/>
            <person name="Kim D."/>
            <person name="Kim S."/>
            <person name="Ryu S."/>
            <person name="Song J.Y."/>
            <person name="Lee S.K."/>
        </authorList>
    </citation>
    <scope>NUCLEOTIDE SEQUENCE [LARGE SCALE GENOMIC DNA]</scope>
    <source>
        <tissue evidence="1">Muscle</tissue>
    </source>
</reference>
<proteinExistence type="predicted"/>
<name>A0A4Z2E489_9TELE</name>
<dbReference type="AlphaFoldDB" id="A0A4Z2E489"/>